<reference evidence="3" key="1">
    <citation type="submission" date="2022-11" db="UniProtKB">
        <authorList>
            <consortium name="WormBaseParasite"/>
        </authorList>
    </citation>
    <scope>IDENTIFICATION</scope>
</reference>
<evidence type="ECO:0000313" key="3">
    <source>
        <dbReference type="WBParaSite" id="Gr19_v10_g14981.t1"/>
    </source>
</evidence>
<dbReference type="WBParaSite" id="Gr19_v10_g14981.t1">
    <property type="protein sequence ID" value="Gr19_v10_g14981.t1"/>
    <property type="gene ID" value="Gr19_v10_g14981"/>
</dbReference>
<accession>A0A914H8D1</accession>
<dbReference type="AlphaFoldDB" id="A0A914H8D1"/>
<protein>
    <submittedName>
        <fullName evidence="3">Uncharacterized protein</fullName>
    </submittedName>
</protein>
<sequence length="155" mass="17726">MDNIFMYDVEEQRMIRNVSRTGPVVGHIHCSGSHRPPLVKRPMEMRKLPHEEQEYQTRVGQYYSLDVSYFKSSLDTKLFDVFGTRNQTRVGQHLLDLALPKIGAMDNASTNTNEVSRKGNDAGGRGGGKTTHKCSHCTFTTHMSFDVNQIFWHHE</sequence>
<name>A0A914H8D1_GLORO</name>
<evidence type="ECO:0000313" key="2">
    <source>
        <dbReference type="Proteomes" id="UP000887572"/>
    </source>
</evidence>
<evidence type="ECO:0000256" key="1">
    <source>
        <dbReference type="SAM" id="MobiDB-lite"/>
    </source>
</evidence>
<feature type="region of interest" description="Disordered" evidence="1">
    <location>
        <begin position="109"/>
        <end position="131"/>
    </location>
</feature>
<organism evidence="2 3">
    <name type="scientific">Globodera rostochiensis</name>
    <name type="common">Golden nematode worm</name>
    <name type="synonym">Heterodera rostochiensis</name>
    <dbReference type="NCBI Taxonomy" id="31243"/>
    <lineage>
        <taxon>Eukaryota</taxon>
        <taxon>Metazoa</taxon>
        <taxon>Ecdysozoa</taxon>
        <taxon>Nematoda</taxon>
        <taxon>Chromadorea</taxon>
        <taxon>Rhabditida</taxon>
        <taxon>Tylenchina</taxon>
        <taxon>Tylenchomorpha</taxon>
        <taxon>Tylenchoidea</taxon>
        <taxon>Heteroderidae</taxon>
        <taxon>Heteroderinae</taxon>
        <taxon>Globodera</taxon>
    </lineage>
</organism>
<dbReference type="Proteomes" id="UP000887572">
    <property type="component" value="Unplaced"/>
</dbReference>
<proteinExistence type="predicted"/>
<keyword evidence="2" id="KW-1185">Reference proteome</keyword>